<evidence type="ECO:0000313" key="1">
    <source>
        <dbReference type="EMBL" id="GAH10872.1"/>
    </source>
</evidence>
<reference evidence="1" key="1">
    <citation type="journal article" date="2014" name="Front. Microbiol.">
        <title>High frequency of phylogenetically diverse reductive dehalogenase-homologous genes in deep subseafloor sedimentary metagenomes.</title>
        <authorList>
            <person name="Kawai M."/>
            <person name="Futagami T."/>
            <person name="Toyoda A."/>
            <person name="Takaki Y."/>
            <person name="Nishi S."/>
            <person name="Hori S."/>
            <person name="Arai W."/>
            <person name="Tsubouchi T."/>
            <person name="Morono Y."/>
            <person name="Uchiyama I."/>
            <person name="Ito T."/>
            <person name="Fujiyama A."/>
            <person name="Inagaki F."/>
            <person name="Takami H."/>
        </authorList>
    </citation>
    <scope>NUCLEOTIDE SEQUENCE</scope>
    <source>
        <strain evidence="1">Expedition CK06-06</strain>
    </source>
</reference>
<comment type="caution">
    <text evidence="1">The sequence shown here is derived from an EMBL/GenBank/DDBJ whole genome shotgun (WGS) entry which is preliminary data.</text>
</comment>
<name>X1CSU7_9ZZZZ</name>
<organism evidence="1">
    <name type="scientific">marine sediment metagenome</name>
    <dbReference type="NCBI Taxonomy" id="412755"/>
    <lineage>
        <taxon>unclassified sequences</taxon>
        <taxon>metagenomes</taxon>
        <taxon>ecological metagenomes</taxon>
    </lineage>
</organism>
<protein>
    <submittedName>
        <fullName evidence="1">Uncharacterized protein</fullName>
    </submittedName>
</protein>
<dbReference type="EMBL" id="BART01033769">
    <property type="protein sequence ID" value="GAH10872.1"/>
    <property type="molecule type" value="Genomic_DNA"/>
</dbReference>
<dbReference type="AlphaFoldDB" id="X1CSU7"/>
<proteinExistence type="predicted"/>
<gene>
    <name evidence="1" type="ORF">S01H4_57906</name>
</gene>
<sequence length="146" mass="16895">MKRLSYAERLQIPLQGSEGVNFYSKEGLLLATGYTRVVIGGRGPYIEFDSSHVVREAIHVPKHALHKLQSTLTYYHEYRSNDKCFVKLYYQQMGVSYADYQEEMWYISPSDLKTDDIDDLLLPPYPSDESLPSRQESFRDLFGING</sequence>
<accession>X1CSU7</accession>